<organism evidence="1 2">
    <name type="scientific">Monosporascus cannonballus</name>
    <dbReference type="NCBI Taxonomy" id="155416"/>
    <lineage>
        <taxon>Eukaryota</taxon>
        <taxon>Fungi</taxon>
        <taxon>Dikarya</taxon>
        <taxon>Ascomycota</taxon>
        <taxon>Pezizomycotina</taxon>
        <taxon>Sordariomycetes</taxon>
        <taxon>Xylariomycetidae</taxon>
        <taxon>Xylariales</taxon>
        <taxon>Xylariales incertae sedis</taxon>
        <taxon>Monosporascus</taxon>
    </lineage>
</organism>
<dbReference type="Proteomes" id="UP000294003">
    <property type="component" value="Unassembled WGS sequence"/>
</dbReference>
<protein>
    <recommendedName>
        <fullName evidence="3">Nucleoporin Nup133/Nup155-like N-terminal domain-containing protein</fullName>
    </recommendedName>
</protein>
<evidence type="ECO:0008006" key="3">
    <source>
        <dbReference type="Google" id="ProtNLM"/>
    </source>
</evidence>
<reference evidence="1 2" key="1">
    <citation type="submission" date="2018-06" db="EMBL/GenBank/DDBJ databases">
        <title>Complete Genomes of Monosporascus.</title>
        <authorList>
            <person name="Robinson A.J."/>
            <person name="Natvig D.O."/>
        </authorList>
    </citation>
    <scope>NUCLEOTIDE SEQUENCE [LARGE SCALE GENOMIC DNA]</scope>
    <source>
        <strain evidence="1 2">CBS 609.92</strain>
    </source>
</reference>
<keyword evidence="2" id="KW-1185">Reference proteome</keyword>
<gene>
    <name evidence="1" type="ORF">DL762_004786</name>
</gene>
<name>A0ABY0H745_9PEZI</name>
<proteinExistence type="predicted"/>
<evidence type="ECO:0000313" key="2">
    <source>
        <dbReference type="Proteomes" id="UP000294003"/>
    </source>
</evidence>
<dbReference type="EMBL" id="QJNS01000117">
    <property type="protein sequence ID" value="RYO86370.1"/>
    <property type="molecule type" value="Genomic_DNA"/>
</dbReference>
<evidence type="ECO:0000313" key="1">
    <source>
        <dbReference type="EMBL" id="RYO86370.1"/>
    </source>
</evidence>
<sequence length="932" mass="101442">MASHFQIQKPYVLTSLPRPLDPTTGRYVVNEVYGTTPGSKKRKRTELTVGTDGDSVNIYEVTRLVTSYPIPPQSSFTCPGSSIRRRNTETKEVARYTYVSTYERPAYKITLFKDLVTGSGETTSKTDSITIGPGQPVTYLSPIKPLLNEPSDADSALREELIVVRADGEVIGLDVETLQKKWASPPKVLHKGVIDNSSGARGTSLTNDGFRVEFCCSALVCDIVQGIFKGNEELISLFPGEILGNKTDSEVLLLISSVGASDEKVRYLHIVGISPQGVSLTGPRLALLYTGRLSIRPRRTGALSYYLDAQSGTLLEFDGQALATYDLASGVPRVSATLHLEEASSFLRLSKTSLLSSSGNRLNVHNPIYQSLQSSTTMELEGQPPAAAGGEIPSSRCQLVAYFSRLELAIGIIDSNLVAIQLEAPKTRTKRRRAEGLLIDSIGRGVPSLDRGQSTVVKEPPSKSAFSHYLPGSIRGDYWQKWTAEESLADGFLNSNDVRGLERFLAEKFGVETSEEKPAQGQDTDEVDLDTLESVFRWNFPKNRTAYAYADRRWVLYAISRVFEWNNAGSDDEHIPRLVCRLPQSNIVNYLVDAGHLTLPNIKSAFKSKMNETEKADSFVAEQLIARLAGLDPSFTLLGSYISATALGSTELLLAVRTIMRNLGLVQDRNQNPPKLITSGSSEEADNGVIDRELDNLEEQIQKAESYLNGNAGGRGVALSAAFAKLGSCPSNSMVNALRSTFKPEEILSFVHILRVELVKGAWTSRYLDTTDFEQDPKLDAPPDGIIKLLADLLGRCVDAIGPSGWLVNDAILANDESGDFIASLKLEVSAALEGIEEAAYLRGIVGEAVKYCQTAEKQARSDAAVDTMKPIPLQVGEVGAEALPLGLKSGKERISPQKVISGGEIVDRSGRETGHLRSQQIGAYSLERIAI</sequence>
<accession>A0ABY0H745</accession>
<comment type="caution">
    <text evidence="1">The sequence shown here is derived from an EMBL/GenBank/DDBJ whole genome shotgun (WGS) entry which is preliminary data.</text>
</comment>